<feature type="compositionally biased region" description="Basic residues" evidence="1">
    <location>
        <begin position="151"/>
        <end position="165"/>
    </location>
</feature>
<feature type="compositionally biased region" description="Polar residues" evidence="1">
    <location>
        <begin position="238"/>
        <end position="251"/>
    </location>
</feature>
<keyword evidence="3" id="KW-1185">Reference proteome</keyword>
<gene>
    <name evidence="2" type="ORF">WMY93_020509</name>
</gene>
<feature type="compositionally biased region" description="Polar residues" evidence="1">
    <location>
        <begin position="54"/>
        <end position="74"/>
    </location>
</feature>
<accession>A0AAW0NCK6</accession>
<sequence>MVHKQPSATTRRWHFIVLSGARGQQLGKRKEPGGLSCQCVCVCVVCLRGKSLSVTRPPKTSTQIPHPTPEQSQSRAERTEEKSLSVTRPPKTSTKTHTTHLRADPEPSQGQAERNQEKSLSVTRPQHLHDTTPEQAERTKRRSHPNPSTRLRARAKKKEPKRRVYLARLPPKTPTRHHTQPEQSRKNRREEFICDTSTQNIHPRDTKLESNQNRAERTRGLSCHCVCVLEGEEFICDTSTRNPHTTPPQSRVRTKQKEPVKLRLCPRGKSLSVTHPPEPEPSQQQQRQLNC</sequence>
<feature type="compositionally biased region" description="Basic and acidic residues" evidence="1">
    <location>
        <begin position="179"/>
        <end position="192"/>
    </location>
</feature>
<reference evidence="3" key="1">
    <citation type="submission" date="2024-04" db="EMBL/GenBank/DDBJ databases">
        <title>Salinicola lusitanus LLJ914,a marine bacterium isolated from the Okinawa Trough.</title>
        <authorList>
            <person name="Li J."/>
        </authorList>
    </citation>
    <scope>NUCLEOTIDE SEQUENCE [LARGE SCALE GENOMIC DNA]</scope>
</reference>
<feature type="region of interest" description="Disordered" evidence="1">
    <location>
        <begin position="238"/>
        <end position="291"/>
    </location>
</feature>
<comment type="caution">
    <text evidence="2">The sequence shown here is derived from an EMBL/GenBank/DDBJ whole genome shotgun (WGS) entry which is preliminary data.</text>
</comment>
<protein>
    <submittedName>
        <fullName evidence="2">Uncharacterized protein</fullName>
    </submittedName>
</protein>
<evidence type="ECO:0000256" key="1">
    <source>
        <dbReference type="SAM" id="MobiDB-lite"/>
    </source>
</evidence>
<dbReference type="Proteomes" id="UP001460270">
    <property type="component" value="Unassembled WGS sequence"/>
</dbReference>
<organism evidence="2 3">
    <name type="scientific">Mugilogobius chulae</name>
    <name type="common">yellowstripe goby</name>
    <dbReference type="NCBI Taxonomy" id="88201"/>
    <lineage>
        <taxon>Eukaryota</taxon>
        <taxon>Metazoa</taxon>
        <taxon>Chordata</taxon>
        <taxon>Craniata</taxon>
        <taxon>Vertebrata</taxon>
        <taxon>Euteleostomi</taxon>
        <taxon>Actinopterygii</taxon>
        <taxon>Neopterygii</taxon>
        <taxon>Teleostei</taxon>
        <taxon>Neoteleostei</taxon>
        <taxon>Acanthomorphata</taxon>
        <taxon>Gobiaria</taxon>
        <taxon>Gobiiformes</taxon>
        <taxon>Gobioidei</taxon>
        <taxon>Gobiidae</taxon>
        <taxon>Gobionellinae</taxon>
        <taxon>Mugilogobius</taxon>
    </lineage>
</organism>
<proteinExistence type="predicted"/>
<dbReference type="AlphaFoldDB" id="A0AAW0NCK6"/>
<feature type="region of interest" description="Disordered" evidence="1">
    <location>
        <begin position="54"/>
        <end position="213"/>
    </location>
</feature>
<feature type="compositionally biased region" description="Low complexity" evidence="1">
    <location>
        <begin position="87"/>
        <end position="96"/>
    </location>
</feature>
<dbReference type="EMBL" id="JBBPFD010000015">
    <property type="protein sequence ID" value="KAK7895184.1"/>
    <property type="molecule type" value="Genomic_DNA"/>
</dbReference>
<feature type="compositionally biased region" description="Basic and acidic residues" evidence="1">
    <location>
        <begin position="127"/>
        <end position="138"/>
    </location>
</feature>
<evidence type="ECO:0000313" key="3">
    <source>
        <dbReference type="Proteomes" id="UP001460270"/>
    </source>
</evidence>
<feature type="compositionally biased region" description="Polar residues" evidence="1">
    <location>
        <begin position="108"/>
        <end position="124"/>
    </location>
</feature>
<evidence type="ECO:0000313" key="2">
    <source>
        <dbReference type="EMBL" id="KAK7895184.1"/>
    </source>
</evidence>
<feature type="compositionally biased region" description="Low complexity" evidence="1">
    <location>
        <begin position="281"/>
        <end position="291"/>
    </location>
</feature>
<feature type="compositionally biased region" description="Basic and acidic residues" evidence="1">
    <location>
        <begin position="202"/>
        <end position="213"/>
    </location>
</feature>
<name>A0AAW0NCK6_9GOBI</name>